<dbReference type="Pfam" id="PF00723">
    <property type="entry name" value="Glyco_hydro_15"/>
    <property type="match status" value="1"/>
</dbReference>
<dbReference type="InterPro" id="IPR008928">
    <property type="entry name" value="6-hairpin_glycosidase_sf"/>
</dbReference>
<dbReference type="GO" id="GO:0015927">
    <property type="term" value="F:trehalase activity"/>
    <property type="evidence" value="ECO:0007669"/>
    <property type="project" value="TreeGrafter"/>
</dbReference>
<proteinExistence type="predicted"/>
<dbReference type="SUPFAM" id="SSF48208">
    <property type="entry name" value="Six-hairpin glycosidases"/>
    <property type="match status" value="1"/>
</dbReference>
<dbReference type="PANTHER" id="PTHR31616">
    <property type="entry name" value="TREHALASE"/>
    <property type="match status" value="1"/>
</dbReference>
<dbReference type="Proteomes" id="UP000239485">
    <property type="component" value="Unassembled WGS sequence"/>
</dbReference>
<dbReference type="Gene3D" id="1.50.10.10">
    <property type="match status" value="1"/>
</dbReference>
<evidence type="ECO:0000313" key="3">
    <source>
        <dbReference type="EMBL" id="PPK98156.1"/>
    </source>
</evidence>
<gene>
    <name evidence="3" type="ORF">CLV92_102309</name>
</gene>
<evidence type="ECO:0000259" key="1">
    <source>
        <dbReference type="Pfam" id="PF00723"/>
    </source>
</evidence>
<keyword evidence="4" id="KW-1185">Reference proteome</keyword>
<dbReference type="RefSeq" id="WP_104431571.1">
    <property type="nucleotide sequence ID" value="NZ_PTJD01000002.1"/>
</dbReference>
<evidence type="ECO:0000313" key="4">
    <source>
        <dbReference type="Proteomes" id="UP000239485"/>
    </source>
</evidence>
<feature type="domain" description="GH15-like" evidence="1">
    <location>
        <begin position="230"/>
        <end position="588"/>
    </location>
</feature>
<dbReference type="PANTHER" id="PTHR31616:SF10">
    <property type="entry name" value="TREHALASE"/>
    <property type="match status" value="1"/>
</dbReference>
<dbReference type="Pfam" id="PF19291">
    <property type="entry name" value="TREH_N"/>
    <property type="match status" value="1"/>
</dbReference>
<name>A0A2S6IV95_9ACTN</name>
<comment type="caution">
    <text evidence="3">The sequence shown here is derived from an EMBL/GenBank/DDBJ whole genome shotgun (WGS) entry which is preliminary data.</text>
</comment>
<accession>A0A2S6IV95</accession>
<dbReference type="InterPro" id="IPR011613">
    <property type="entry name" value="GH15-like"/>
</dbReference>
<evidence type="ECO:0000259" key="2">
    <source>
        <dbReference type="Pfam" id="PF19291"/>
    </source>
</evidence>
<organism evidence="3 4">
    <name type="scientific">Kineococcus xinjiangensis</name>
    <dbReference type="NCBI Taxonomy" id="512762"/>
    <lineage>
        <taxon>Bacteria</taxon>
        <taxon>Bacillati</taxon>
        <taxon>Actinomycetota</taxon>
        <taxon>Actinomycetes</taxon>
        <taxon>Kineosporiales</taxon>
        <taxon>Kineosporiaceae</taxon>
        <taxon>Kineococcus</taxon>
    </lineage>
</organism>
<reference evidence="3 4" key="1">
    <citation type="submission" date="2018-02" db="EMBL/GenBank/DDBJ databases">
        <title>Genomic Encyclopedia of Archaeal and Bacterial Type Strains, Phase II (KMG-II): from individual species to whole genera.</title>
        <authorList>
            <person name="Goeker M."/>
        </authorList>
    </citation>
    <scope>NUCLEOTIDE SEQUENCE [LARGE SCALE GENOMIC DNA]</scope>
    <source>
        <strain evidence="3 4">DSM 22857</strain>
    </source>
</reference>
<dbReference type="EMBL" id="PTJD01000002">
    <property type="protein sequence ID" value="PPK98156.1"/>
    <property type="molecule type" value="Genomic_DNA"/>
</dbReference>
<dbReference type="InterPro" id="IPR045582">
    <property type="entry name" value="Trehalase-like_N"/>
</dbReference>
<feature type="domain" description="Trehalase-like N-terminal" evidence="2">
    <location>
        <begin position="7"/>
        <end position="139"/>
    </location>
</feature>
<protein>
    <submittedName>
        <fullName evidence="3">GH15 family glucan-1,4-alpha-glucosidase</fullName>
    </submittedName>
</protein>
<sequence>MSAIGAYGFLSDCSSAALVDTSGSIDWWCVPRFDSPSVFGRLLDAGAGHWRLAPAAEFTSTRDYVGDSLVLRTVLRTDDGAVAVTDALGMQPGARGHDIGMRPPHVLLRAVEGLEGSVEMGVEVAPRLEYGLTLPRWQPLEEGAWGARAGPVELRLTADVALTPDVGDLHGRFTVSAGERRTFRLAYTPSYADAGQADPAGCGADGWSALQDTAQAWQSWADLHPGYQGRHRRLVRRSSLVLQGLTYQRSGAVIAAATTSLPEEPGGELNWDYRFAWLRDVSLTLQALWVAACPDEADRFFHWLAGALGEVGDRPLQIMYGVQGERDLTEHDLDHLDGHRGSRPVRVGNDAWKQRQLDVMGEVLFAAHLLRDQIGDFSETVQGLLVALADQAARDWHLPDAGMWESRGQPRHYTTSKVLCWVALDRAIALADRLGPHARPQEWARTRDEIRAEVLARAWSERAGAYAGALGSDSLDASILLLPLLGFLPADDPRMLATIEAVRRELSDGTLVRRWDGDTAGFLICSFWLVECLALAGRVEEASRWFDRLAERANDLGLLSEEVDAATGELLGNFPQAFSHVGLINAAWRLTEATGQQGFDEMQ</sequence>
<dbReference type="OrthoDB" id="3902805at2"/>
<dbReference type="InterPro" id="IPR012341">
    <property type="entry name" value="6hp_glycosidase-like_sf"/>
</dbReference>
<dbReference type="GO" id="GO:0005993">
    <property type="term" value="P:trehalose catabolic process"/>
    <property type="evidence" value="ECO:0007669"/>
    <property type="project" value="TreeGrafter"/>
</dbReference>
<dbReference type="AlphaFoldDB" id="A0A2S6IV95"/>